<dbReference type="KEGG" id="salk:FBQ74_05965"/>
<dbReference type="Proteomes" id="UP000304912">
    <property type="component" value="Chromosome"/>
</dbReference>
<dbReference type="Gene3D" id="3.10.450.50">
    <property type="match status" value="1"/>
</dbReference>
<dbReference type="OrthoDB" id="1115105at2"/>
<sequence>MTHIERFCSIYRDLTKISSNDLRTIYTEDVEFIDPIQRHKGRDSVEAYFSKLNENARSCKFDITNTIPCDTNNDGVTAVLTWHMTLELNTPRKTIHLDGTTLLKEGASGFYYHRDYYDLGEMVYEHVPVVGWLVMKIKRKLAQ</sequence>
<dbReference type="SUPFAM" id="SSF54427">
    <property type="entry name" value="NTF2-like"/>
    <property type="match status" value="1"/>
</dbReference>
<gene>
    <name evidence="2" type="ORF">FBQ74_05965</name>
</gene>
<dbReference type="EMBL" id="CP039852">
    <property type="protein sequence ID" value="QCZ93064.1"/>
    <property type="molecule type" value="Genomic_DNA"/>
</dbReference>
<dbReference type="RefSeq" id="WP_139755811.1">
    <property type="nucleotide sequence ID" value="NZ_CP039852.1"/>
</dbReference>
<evidence type="ECO:0000313" key="2">
    <source>
        <dbReference type="EMBL" id="QCZ93064.1"/>
    </source>
</evidence>
<protein>
    <submittedName>
        <fullName evidence="2">Nuclear transport factor 2 family protein</fullName>
    </submittedName>
</protein>
<proteinExistence type="predicted"/>
<feature type="domain" description="SnoaL-like" evidence="1">
    <location>
        <begin position="20"/>
        <end position="102"/>
    </location>
</feature>
<reference evidence="2 3" key="1">
    <citation type="submission" date="2019-04" db="EMBL/GenBank/DDBJ databases">
        <title>Salinimonas iocasae sp. nov., a halophilic bacterium isolated from the outer tube casing of tubeworms in Okinawa Trough.</title>
        <authorList>
            <person name="Zhang H."/>
            <person name="Wang H."/>
            <person name="Li C."/>
        </authorList>
    </citation>
    <scope>NUCLEOTIDE SEQUENCE [LARGE SCALE GENOMIC DNA]</scope>
    <source>
        <strain evidence="2 3">KX18D6</strain>
    </source>
</reference>
<accession>A0A5B7YBV9</accession>
<dbReference type="Pfam" id="PF12680">
    <property type="entry name" value="SnoaL_2"/>
    <property type="match status" value="1"/>
</dbReference>
<organism evidence="2 3">
    <name type="scientific">Salinimonas iocasae</name>
    <dbReference type="NCBI Taxonomy" id="2572577"/>
    <lineage>
        <taxon>Bacteria</taxon>
        <taxon>Pseudomonadati</taxon>
        <taxon>Pseudomonadota</taxon>
        <taxon>Gammaproteobacteria</taxon>
        <taxon>Alteromonadales</taxon>
        <taxon>Alteromonadaceae</taxon>
        <taxon>Alteromonas/Salinimonas group</taxon>
        <taxon>Salinimonas</taxon>
    </lineage>
</organism>
<name>A0A5B7YBV9_9ALTE</name>
<evidence type="ECO:0000259" key="1">
    <source>
        <dbReference type="Pfam" id="PF12680"/>
    </source>
</evidence>
<keyword evidence="3" id="KW-1185">Reference proteome</keyword>
<evidence type="ECO:0000313" key="3">
    <source>
        <dbReference type="Proteomes" id="UP000304912"/>
    </source>
</evidence>
<dbReference type="AlphaFoldDB" id="A0A5B7YBV9"/>
<dbReference type="InterPro" id="IPR037401">
    <property type="entry name" value="SnoaL-like"/>
</dbReference>
<dbReference type="InterPro" id="IPR032710">
    <property type="entry name" value="NTF2-like_dom_sf"/>
</dbReference>